<accession>A0ABX1HFK0</accession>
<name>A0ABX1HFK0_9BACT</name>
<feature type="chain" id="PRO_5046757345" evidence="1">
    <location>
        <begin position="25"/>
        <end position="686"/>
    </location>
</feature>
<feature type="signal peptide" evidence="1">
    <location>
        <begin position="1"/>
        <end position="24"/>
    </location>
</feature>
<gene>
    <name evidence="2" type="ORF">HBN54_001597</name>
</gene>
<evidence type="ECO:0000256" key="1">
    <source>
        <dbReference type="SAM" id="SignalP"/>
    </source>
</evidence>
<organism evidence="2 3">
    <name type="scientific">Hymenobacter artigasi</name>
    <dbReference type="NCBI Taxonomy" id="2719616"/>
    <lineage>
        <taxon>Bacteria</taxon>
        <taxon>Pseudomonadati</taxon>
        <taxon>Bacteroidota</taxon>
        <taxon>Cytophagia</taxon>
        <taxon>Cytophagales</taxon>
        <taxon>Hymenobacteraceae</taxon>
        <taxon>Hymenobacter</taxon>
    </lineage>
</organism>
<keyword evidence="1" id="KW-0732">Signal</keyword>
<dbReference type="Proteomes" id="UP000717634">
    <property type="component" value="Unassembled WGS sequence"/>
</dbReference>
<evidence type="ECO:0000313" key="2">
    <source>
        <dbReference type="EMBL" id="NKI89004.1"/>
    </source>
</evidence>
<dbReference type="RefSeq" id="WP_168672635.1">
    <property type="nucleotide sequence ID" value="NZ_JAAVTK010000003.1"/>
</dbReference>
<comment type="caution">
    <text evidence="2">The sequence shown here is derived from an EMBL/GenBank/DDBJ whole genome shotgun (WGS) entry which is preliminary data.</text>
</comment>
<reference evidence="2 3" key="1">
    <citation type="submission" date="2020-03" db="EMBL/GenBank/DDBJ databases">
        <title>Genomic Encyclopedia of Type Strains, Phase IV (KMG-V): Genome sequencing to study the core and pangenomes of soil and plant-associated prokaryotes.</title>
        <authorList>
            <person name="Whitman W."/>
        </authorList>
    </citation>
    <scope>NUCLEOTIDE SEQUENCE [LARGE SCALE GENOMIC DNA]</scope>
    <source>
        <strain evidence="2 3">1B</strain>
    </source>
</reference>
<sequence>MKKPYLPVLAFTLLGLGTAQTANAQYAFTDINLAPYSQNFDTMSGTVRLTAAGSLRLSSLAGVYAAVQADAQFGSQSASPDSLVANDGSTVTGNYYHFGAAGSSDRAFGGIAESGTYTGTGFVGIRLRNDASVTIHHLEVQYAMEQWYNSGNAAAAYVNVAYRKSSGVAGENMAQLSNGAVGDAWTAVAALTVEAPSTGTTIQNRDGNAASNRRVAQTILTGLDLAPGQEIMLRWDYVLNPTTNGNGVSIDDVLITPQTSVSIGQGGTNLRWTNAPATPGAPNQTYYLAGTVNAADLAAIDGANAKIIVGTPALNGQPAQPATLVLSDNTALNVPVEVAAGSMLRIEEGAAAAPLTLALLAPTSTVVYAGTSSPQTIRPASYGRLRLEGAGAKNLGGNILAQGNLELAGARLTLGSFDATVAKGAAVVGASASAYVVTDRAGRLRQSVLSDNAAVVFPVGTSAAYLPLTLRQSATRSEDVFAVRASDARYAGYDATDAGIGTPLAVAKSVKNTWLVSEEVKGNANVTMQAQWTTAAQSADFDPAQAYISHYHNSFWDRTATEVGATLVPATTDTYTLARSGIRSFSPFTVSADAAQPLPVELKDFAVKRGPNAVYAAWATASERNSQRFILERSLNGEQFIEVGTLPAAGISTSTLNYTLTDNQLPAYAPTLYYRLRQVDADGSFS</sequence>
<keyword evidence="3" id="KW-1185">Reference proteome</keyword>
<evidence type="ECO:0000313" key="3">
    <source>
        <dbReference type="Proteomes" id="UP000717634"/>
    </source>
</evidence>
<protein>
    <submittedName>
        <fullName evidence="2">Uncharacterized protein</fullName>
    </submittedName>
</protein>
<proteinExistence type="predicted"/>
<dbReference type="EMBL" id="JAAVTK010000003">
    <property type="protein sequence ID" value="NKI89004.1"/>
    <property type="molecule type" value="Genomic_DNA"/>
</dbReference>